<reference evidence="11 12" key="1">
    <citation type="submission" date="2020-08" db="EMBL/GenBank/DDBJ databases">
        <title>Aphidius gifuensis genome sequencing and assembly.</title>
        <authorList>
            <person name="Du Z."/>
        </authorList>
    </citation>
    <scope>NUCLEOTIDE SEQUENCE [LARGE SCALE GENOMIC DNA]</scope>
    <source>
        <strain evidence="11">YNYX2018</strain>
        <tissue evidence="11">Adults</tissue>
    </source>
</reference>
<name>A0A834Y0M8_APHGI</name>
<evidence type="ECO:0000256" key="4">
    <source>
        <dbReference type="ARBA" id="ARBA00023157"/>
    </source>
</evidence>
<evidence type="ECO:0000256" key="3">
    <source>
        <dbReference type="ARBA" id="ARBA00022729"/>
    </source>
</evidence>
<dbReference type="GO" id="GO:0005576">
    <property type="term" value="C:extracellular region"/>
    <property type="evidence" value="ECO:0007669"/>
    <property type="project" value="UniProtKB-SubCell"/>
</dbReference>
<dbReference type="InterPro" id="IPR009003">
    <property type="entry name" value="Peptidase_S1_PA"/>
</dbReference>
<evidence type="ECO:0000313" key="11">
    <source>
        <dbReference type="EMBL" id="KAF7995590.1"/>
    </source>
</evidence>
<proteinExistence type="inferred from homology"/>
<evidence type="ECO:0000256" key="9">
    <source>
        <dbReference type="SAM" id="SignalP"/>
    </source>
</evidence>
<dbReference type="GO" id="GO:0004252">
    <property type="term" value="F:serine-type endopeptidase activity"/>
    <property type="evidence" value="ECO:0007669"/>
    <property type="project" value="InterPro"/>
</dbReference>
<dbReference type="InterPro" id="IPR022700">
    <property type="entry name" value="CLIP"/>
</dbReference>
<dbReference type="PROSITE" id="PS50240">
    <property type="entry name" value="TRYPSIN_DOM"/>
    <property type="match status" value="1"/>
</dbReference>
<dbReference type="PRINTS" id="PR00722">
    <property type="entry name" value="CHYMOTRYPSIN"/>
</dbReference>
<dbReference type="Proteomes" id="UP000639338">
    <property type="component" value="Unassembled WGS sequence"/>
</dbReference>
<dbReference type="FunFam" id="2.40.10.10:FF:000038">
    <property type="entry name" value="Serine protease"/>
    <property type="match status" value="1"/>
</dbReference>
<comment type="subcellular location">
    <subcellularLocation>
        <location evidence="1">Secreted</location>
    </subcellularLocation>
</comment>
<dbReference type="EMBL" id="JACMRX010000002">
    <property type="protein sequence ID" value="KAF7995590.1"/>
    <property type="molecule type" value="Genomic_DNA"/>
</dbReference>
<keyword evidence="8" id="KW-0720">Serine protease</keyword>
<keyword evidence="4" id="KW-1015">Disulfide bond</keyword>
<dbReference type="PROSITE" id="PS00135">
    <property type="entry name" value="TRYPSIN_SER"/>
    <property type="match status" value="1"/>
</dbReference>
<feature type="chain" id="PRO_5033016597" description="Phenoloxidase-activating factor 2" evidence="9">
    <location>
        <begin position="17"/>
        <end position="397"/>
    </location>
</feature>
<evidence type="ECO:0000256" key="2">
    <source>
        <dbReference type="ARBA" id="ARBA00022525"/>
    </source>
</evidence>
<comment type="caution">
    <text evidence="11">The sequence shown here is derived from an EMBL/GenBank/DDBJ whole genome shotgun (WGS) entry which is preliminary data.</text>
</comment>
<keyword evidence="12" id="KW-1185">Reference proteome</keyword>
<gene>
    <name evidence="11" type="ORF">HCN44_006697</name>
</gene>
<organism evidence="11 12">
    <name type="scientific">Aphidius gifuensis</name>
    <name type="common">Parasitoid wasp</name>
    <dbReference type="NCBI Taxonomy" id="684658"/>
    <lineage>
        <taxon>Eukaryota</taxon>
        <taxon>Metazoa</taxon>
        <taxon>Ecdysozoa</taxon>
        <taxon>Arthropoda</taxon>
        <taxon>Hexapoda</taxon>
        <taxon>Insecta</taxon>
        <taxon>Pterygota</taxon>
        <taxon>Neoptera</taxon>
        <taxon>Endopterygota</taxon>
        <taxon>Hymenoptera</taxon>
        <taxon>Apocrita</taxon>
        <taxon>Ichneumonoidea</taxon>
        <taxon>Braconidae</taxon>
        <taxon>Aphidiinae</taxon>
        <taxon>Aphidius</taxon>
    </lineage>
</organism>
<dbReference type="SUPFAM" id="SSF50494">
    <property type="entry name" value="Trypsin-like serine proteases"/>
    <property type="match status" value="1"/>
</dbReference>
<dbReference type="AlphaFoldDB" id="A0A834Y0M8"/>
<dbReference type="PROSITE" id="PS00134">
    <property type="entry name" value="TRYPSIN_HIS"/>
    <property type="match status" value="1"/>
</dbReference>
<dbReference type="InterPro" id="IPR033116">
    <property type="entry name" value="TRYPSIN_SER"/>
</dbReference>
<dbReference type="InterPro" id="IPR043504">
    <property type="entry name" value="Peptidase_S1_PA_chymotrypsin"/>
</dbReference>
<feature type="signal peptide" evidence="9">
    <location>
        <begin position="1"/>
        <end position="16"/>
    </location>
</feature>
<evidence type="ECO:0000259" key="10">
    <source>
        <dbReference type="PROSITE" id="PS50240"/>
    </source>
</evidence>
<dbReference type="SMART" id="SM00020">
    <property type="entry name" value="Tryp_SPc"/>
    <property type="match status" value="1"/>
</dbReference>
<dbReference type="GO" id="GO:0006508">
    <property type="term" value="P:proteolysis"/>
    <property type="evidence" value="ECO:0007669"/>
    <property type="project" value="UniProtKB-KW"/>
</dbReference>
<dbReference type="InterPro" id="IPR018114">
    <property type="entry name" value="TRYPSIN_HIS"/>
</dbReference>
<keyword evidence="2" id="KW-0964">Secreted</keyword>
<dbReference type="PANTHER" id="PTHR24252:SF10">
    <property type="entry name" value="SERINE PROTEASE 56"/>
    <property type="match status" value="1"/>
</dbReference>
<evidence type="ECO:0000256" key="8">
    <source>
        <dbReference type="RuleBase" id="RU363034"/>
    </source>
</evidence>
<protein>
    <recommendedName>
        <fullName evidence="6">Phenoloxidase-activating factor 2</fullName>
    </recommendedName>
    <alternativeName>
        <fullName evidence="7">Prophenoloxidase-activating factor II</fullName>
    </alternativeName>
</protein>
<evidence type="ECO:0000313" key="12">
    <source>
        <dbReference type="Proteomes" id="UP000639338"/>
    </source>
</evidence>
<evidence type="ECO:0000256" key="1">
    <source>
        <dbReference type="ARBA" id="ARBA00004613"/>
    </source>
</evidence>
<evidence type="ECO:0000256" key="6">
    <source>
        <dbReference type="ARBA" id="ARBA00068096"/>
    </source>
</evidence>
<dbReference type="Gene3D" id="2.40.10.10">
    <property type="entry name" value="Trypsin-like serine proteases"/>
    <property type="match status" value="2"/>
</dbReference>
<comment type="similarity">
    <text evidence="5">Belongs to the peptidase S1 family. CLIP subfamily.</text>
</comment>
<dbReference type="InterPro" id="IPR001314">
    <property type="entry name" value="Peptidase_S1A"/>
</dbReference>
<evidence type="ECO:0000256" key="5">
    <source>
        <dbReference type="ARBA" id="ARBA00024195"/>
    </source>
</evidence>
<sequence>MKLIILTILFIGDITVFPNWQDKCLFGIYPWVSDKSYQACITPENRQGHCRYFSKCNLNDFQANFTKYLDSMCIIEQSSVGICCPDNAIKDENNNSTSTWNFPESLPQIADDADDDDIYPVLQTLEPPDEKVKNNSTINTKILSNRTSRRHRGCGMSLKNRIRIVGGSPADPRSWPWMAALIRPGTRQYCGGVLITDRHVLTAAHCFIGIDKSKVTVRLGEYDFTRDDETRALDFHITELKVHPNFDGSNYDNDIAIIKIHRPTIFNTYIWPICLPPVDLDVEERSAIVAGWGTQYYGGPASTILMEVPVPVWPQDKCRESMPQQISNNIICAGAYQGGRDSCQGDSGGPLLHQLADGRWVNIGIVSWGIKCGEAGYPGIYTKVSEYLDWIFTSTSF</sequence>
<accession>A0A834Y0M8</accession>
<dbReference type="CDD" id="cd00190">
    <property type="entry name" value="Tryp_SPc"/>
    <property type="match status" value="1"/>
</dbReference>
<dbReference type="OrthoDB" id="5918597at2759"/>
<keyword evidence="3 9" id="KW-0732">Signal</keyword>
<feature type="domain" description="Peptidase S1" evidence="10">
    <location>
        <begin position="164"/>
        <end position="396"/>
    </location>
</feature>
<dbReference type="InterPro" id="IPR001254">
    <property type="entry name" value="Trypsin_dom"/>
</dbReference>
<dbReference type="Pfam" id="PF00089">
    <property type="entry name" value="Trypsin"/>
    <property type="match status" value="1"/>
</dbReference>
<dbReference type="PANTHER" id="PTHR24252">
    <property type="entry name" value="ACROSIN-RELATED"/>
    <property type="match status" value="1"/>
</dbReference>
<evidence type="ECO:0000256" key="7">
    <source>
        <dbReference type="ARBA" id="ARBA00076468"/>
    </source>
</evidence>
<keyword evidence="8" id="KW-0378">Hydrolase</keyword>
<dbReference type="SMART" id="SM00680">
    <property type="entry name" value="CLIP"/>
    <property type="match status" value="1"/>
</dbReference>
<keyword evidence="8" id="KW-0645">Protease</keyword>